<organism evidence="1 2">
    <name type="scientific">Stylosanthes scabra</name>
    <dbReference type="NCBI Taxonomy" id="79078"/>
    <lineage>
        <taxon>Eukaryota</taxon>
        <taxon>Viridiplantae</taxon>
        <taxon>Streptophyta</taxon>
        <taxon>Embryophyta</taxon>
        <taxon>Tracheophyta</taxon>
        <taxon>Spermatophyta</taxon>
        <taxon>Magnoliopsida</taxon>
        <taxon>eudicotyledons</taxon>
        <taxon>Gunneridae</taxon>
        <taxon>Pentapetalae</taxon>
        <taxon>rosids</taxon>
        <taxon>fabids</taxon>
        <taxon>Fabales</taxon>
        <taxon>Fabaceae</taxon>
        <taxon>Papilionoideae</taxon>
        <taxon>50 kb inversion clade</taxon>
        <taxon>dalbergioids sensu lato</taxon>
        <taxon>Dalbergieae</taxon>
        <taxon>Pterocarpus clade</taxon>
        <taxon>Stylosanthes</taxon>
    </lineage>
</organism>
<keyword evidence="2" id="KW-1185">Reference proteome</keyword>
<comment type="caution">
    <text evidence="1">The sequence shown here is derived from an EMBL/GenBank/DDBJ whole genome shotgun (WGS) entry which is preliminary data.</text>
</comment>
<evidence type="ECO:0000313" key="1">
    <source>
        <dbReference type="EMBL" id="MED6185304.1"/>
    </source>
</evidence>
<evidence type="ECO:0000313" key="2">
    <source>
        <dbReference type="Proteomes" id="UP001341840"/>
    </source>
</evidence>
<reference evidence="1 2" key="1">
    <citation type="journal article" date="2023" name="Plants (Basel)">
        <title>Bridging the Gap: Combining Genomics and Transcriptomics Approaches to Understand Stylosanthes scabra, an Orphan Legume from the Brazilian Caatinga.</title>
        <authorList>
            <person name="Ferreira-Neto J.R.C."/>
            <person name="da Silva M.D."/>
            <person name="Binneck E."/>
            <person name="de Melo N.F."/>
            <person name="da Silva R.H."/>
            <person name="de Melo A.L.T.M."/>
            <person name="Pandolfi V."/>
            <person name="Bustamante F.O."/>
            <person name="Brasileiro-Vidal A.C."/>
            <person name="Benko-Iseppon A.M."/>
        </authorList>
    </citation>
    <scope>NUCLEOTIDE SEQUENCE [LARGE SCALE GENOMIC DNA]</scope>
    <source>
        <tissue evidence="1">Leaves</tissue>
    </source>
</reference>
<proteinExistence type="predicted"/>
<dbReference type="EMBL" id="JASCZI010181681">
    <property type="protein sequence ID" value="MED6185304.1"/>
    <property type="molecule type" value="Genomic_DNA"/>
</dbReference>
<accession>A0ABU6WJ18</accession>
<feature type="non-terminal residue" evidence="1">
    <location>
        <position position="78"/>
    </location>
</feature>
<name>A0ABU6WJ18_9FABA</name>
<sequence length="78" mass="8257">MVTRGGEPRVTNRHGPKAQAVCRAMILNPPPLMAAISPWNRGTTQRHDQGAEPHVVVVDNELGLKHSSAQAGGVAKEG</sequence>
<protein>
    <submittedName>
        <fullName evidence="1">Uncharacterized protein</fullName>
    </submittedName>
</protein>
<dbReference type="Proteomes" id="UP001341840">
    <property type="component" value="Unassembled WGS sequence"/>
</dbReference>
<gene>
    <name evidence="1" type="ORF">PIB30_055765</name>
</gene>